<evidence type="ECO:0000313" key="3">
    <source>
        <dbReference type="EMBL" id="MYM24650.1"/>
    </source>
</evidence>
<gene>
    <name evidence="3" type="ORF">GTP46_18600</name>
</gene>
<feature type="domain" description="DUF2059" evidence="2">
    <location>
        <begin position="115"/>
        <end position="171"/>
    </location>
</feature>
<dbReference type="RefSeq" id="WP_161008120.1">
    <property type="nucleotide sequence ID" value="NZ_WWCN01000012.1"/>
</dbReference>
<evidence type="ECO:0000256" key="1">
    <source>
        <dbReference type="SAM" id="SignalP"/>
    </source>
</evidence>
<sequence>MKKILASVVASLVLASATPAFAEAPAQGPAPDPAAIAAAKEMFDSMKYRATMTNALQQMSQGMATAIHNSAETVIKNDPRMSDQDKQAAIIKMEAELPARVERIQATLNDPTLVDDIIAETIPVWANTFTVDELHQISAFYRTPLGERMLAAMPKLMGESMRMGQQIMARRISAALNNQPKP</sequence>
<protein>
    <submittedName>
        <fullName evidence="3">DUF2059 domain-containing protein</fullName>
    </submittedName>
</protein>
<dbReference type="EMBL" id="WWCN01000012">
    <property type="protein sequence ID" value="MYM24650.1"/>
    <property type="molecule type" value="Genomic_DNA"/>
</dbReference>
<keyword evidence="4" id="KW-1185">Reference proteome</keyword>
<dbReference type="AlphaFoldDB" id="A0A6L8KC87"/>
<dbReference type="Proteomes" id="UP000479335">
    <property type="component" value="Unassembled WGS sequence"/>
</dbReference>
<evidence type="ECO:0000259" key="2">
    <source>
        <dbReference type="Pfam" id="PF09832"/>
    </source>
</evidence>
<feature type="chain" id="PRO_5026893962" evidence="1">
    <location>
        <begin position="23"/>
        <end position="182"/>
    </location>
</feature>
<evidence type="ECO:0000313" key="4">
    <source>
        <dbReference type="Proteomes" id="UP000479335"/>
    </source>
</evidence>
<keyword evidence="1" id="KW-0732">Signal</keyword>
<proteinExistence type="predicted"/>
<reference evidence="3 4" key="1">
    <citation type="submission" date="2019-12" db="EMBL/GenBank/DDBJ databases">
        <title>Novel species isolated from a subtropical stream in China.</title>
        <authorList>
            <person name="Lu H."/>
        </authorList>
    </citation>
    <scope>NUCLEOTIDE SEQUENCE [LARGE SCALE GENOMIC DNA]</scope>
    <source>
        <strain evidence="3 4">FT135W</strain>
    </source>
</reference>
<comment type="caution">
    <text evidence="3">The sequence shown here is derived from an EMBL/GenBank/DDBJ whole genome shotgun (WGS) entry which is preliminary data.</text>
</comment>
<dbReference type="InterPro" id="IPR018637">
    <property type="entry name" value="DUF2059"/>
</dbReference>
<organism evidence="3 4">
    <name type="scientific">Duganella flavida</name>
    <dbReference type="NCBI Taxonomy" id="2692175"/>
    <lineage>
        <taxon>Bacteria</taxon>
        <taxon>Pseudomonadati</taxon>
        <taxon>Pseudomonadota</taxon>
        <taxon>Betaproteobacteria</taxon>
        <taxon>Burkholderiales</taxon>
        <taxon>Oxalobacteraceae</taxon>
        <taxon>Telluria group</taxon>
        <taxon>Duganella</taxon>
    </lineage>
</organism>
<feature type="signal peptide" evidence="1">
    <location>
        <begin position="1"/>
        <end position="22"/>
    </location>
</feature>
<accession>A0A6L8KC87</accession>
<dbReference type="Pfam" id="PF09832">
    <property type="entry name" value="DUF2059"/>
    <property type="match status" value="1"/>
</dbReference>
<name>A0A6L8KC87_9BURK</name>